<dbReference type="SUPFAM" id="SSF56349">
    <property type="entry name" value="DNA breaking-rejoining enzymes"/>
    <property type="match status" value="1"/>
</dbReference>
<accession>A0A927R6V0</accession>
<sequence length="147" mass="15900">MAFHELFAALQELVGALYAAGTVVDAEVVCWRGDPLDFAALPPPKVADAVDPRILVDRRWAEAILTAAAAQPTAMGPRMVAFYACIYYAAIRPAEVADLRASDIKLPPLVWSNKENREIESGEWGELLLSHSSPALSTAWTNAPVPD</sequence>
<keyword evidence="2" id="KW-1185">Reference proteome</keyword>
<dbReference type="InterPro" id="IPR011010">
    <property type="entry name" value="DNA_brk_join_enz"/>
</dbReference>
<dbReference type="EMBL" id="JADBEM010000001">
    <property type="protein sequence ID" value="MBE1604832.1"/>
    <property type="molecule type" value="Genomic_DNA"/>
</dbReference>
<dbReference type="GO" id="GO:0003677">
    <property type="term" value="F:DNA binding"/>
    <property type="evidence" value="ECO:0007669"/>
    <property type="project" value="InterPro"/>
</dbReference>
<proteinExistence type="predicted"/>
<evidence type="ECO:0008006" key="3">
    <source>
        <dbReference type="Google" id="ProtNLM"/>
    </source>
</evidence>
<dbReference type="RefSeq" id="WP_192749286.1">
    <property type="nucleotide sequence ID" value="NZ_BAABJL010000089.1"/>
</dbReference>
<name>A0A927R6V0_9ACTN</name>
<dbReference type="AlphaFoldDB" id="A0A927R6V0"/>
<organism evidence="1 2">
    <name type="scientific">Actinopolymorpha pittospori</name>
    <dbReference type="NCBI Taxonomy" id="648752"/>
    <lineage>
        <taxon>Bacteria</taxon>
        <taxon>Bacillati</taxon>
        <taxon>Actinomycetota</taxon>
        <taxon>Actinomycetes</taxon>
        <taxon>Propionibacteriales</taxon>
        <taxon>Actinopolymorphaceae</taxon>
        <taxon>Actinopolymorpha</taxon>
    </lineage>
</organism>
<dbReference type="Proteomes" id="UP000638648">
    <property type="component" value="Unassembled WGS sequence"/>
</dbReference>
<protein>
    <recommendedName>
        <fullName evidence="3">Tyr recombinase domain-containing protein</fullName>
    </recommendedName>
</protein>
<evidence type="ECO:0000313" key="1">
    <source>
        <dbReference type="EMBL" id="MBE1604832.1"/>
    </source>
</evidence>
<evidence type="ECO:0000313" key="2">
    <source>
        <dbReference type="Proteomes" id="UP000638648"/>
    </source>
</evidence>
<comment type="caution">
    <text evidence="1">The sequence shown here is derived from an EMBL/GenBank/DDBJ whole genome shotgun (WGS) entry which is preliminary data.</text>
</comment>
<gene>
    <name evidence="1" type="ORF">HEB94_001680</name>
</gene>
<reference evidence="1" key="1">
    <citation type="submission" date="2020-10" db="EMBL/GenBank/DDBJ databases">
        <title>Sequencing the genomes of 1000 actinobacteria strains.</title>
        <authorList>
            <person name="Klenk H.-P."/>
        </authorList>
    </citation>
    <scope>NUCLEOTIDE SEQUENCE</scope>
    <source>
        <strain evidence="1">DSM 45354</strain>
    </source>
</reference>